<name>A0A2W7IPJ8_9PROT</name>
<sequence>MPDTLHQTTLVLDTHVDFPWPETPDPALPSARCVDFPKMVAGGMGAVVLIAYVGQGARDAAGNAAARARADGMLARIAADAANPVGPPRVAARTADEVEAAFAAGKLAILAGVENGYAMGGEISALAEFHKAGAIYLTLTHDGHNDLADAARPKPALGDGPEEHGGLSEFGRAAIAELNRLGMLVDVSHASKAAMLQAARVSRSPIVATHTGCRALTDHPRNLDDEQLDALRAVGGLAQITAVGSFLRADGRASLSDYLDHVGHAVRRIGIDHTGLSSDFDGGGGFTGWKDASQTGAVTEGLIARGYTAREIGLLWSGNFLRLMRVAAKSATA</sequence>
<reference evidence="1 2" key="1">
    <citation type="submission" date="2018-06" db="EMBL/GenBank/DDBJ databases">
        <title>Genomic Encyclopedia of Archaeal and Bacterial Type Strains, Phase II (KMG-II): from individual species to whole genera.</title>
        <authorList>
            <person name="Goeker M."/>
        </authorList>
    </citation>
    <scope>NUCLEOTIDE SEQUENCE [LARGE SCALE GENOMIC DNA]</scope>
    <source>
        <strain evidence="1 2">DSM 24525</strain>
    </source>
</reference>
<dbReference type="SUPFAM" id="SSF51556">
    <property type="entry name" value="Metallo-dependent hydrolases"/>
    <property type="match status" value="1"/>
</dbReference>
<dbReference type="Proteomes" id="UP000249688">
    <property type="component" value="Unassembled WGS sequence"/>
</dbReference>
<dbReference type="EMBL" id="QKYU01000006">
    <property type="protein sequence ID" value="PZW48014.1"/>
    <property type="molecule type" value="Genomic_DNA"/>
</dbReference>
<dbReference type="AlphaFoldDB" id="A0A2W7IPJ8"/>
<dbReference type="OrthoDB" id="9804920at2"/>
<dbReference type="GO" id="GO:0070573">
    <property type="term" value="F:metallodipeptidase activity"/>
    <property type="evidence" value="ECO:0007669"/>
    <property type="project" value="InterPro"/>
</dbReference>
<organism evidence="1 2">
    <name type="scientific">Humitalea rosea</name>
    <dbReference type="NCBI Taxonomy" id="990373"/>
    <lineage>
        <taxon>Bacteria</taxon>
        <taxon>Pseudomonadati</taxon>
        <taxon>Pseudomonadota</taxon>
        <taxon>Alphaproteobacteria</taxon>
        <taxon>Acetobacterales</taxon>
        <taxon>Roseomonadaceae</taxon>
        <taxon>Humitalea</taxon>
    </lineage>
</organism>
<gene>
    <name evidence="1" type="ORF">C8P66_10617</name>
</gene>
<accession>A0A2W7IPJ8</accession>
<keyword evidence="2" id="KW-1185">Reference proteome</keyword>
<dbReference type="PROSITE" id="PS51365">
    <property type="entry name" value="RENAL_DIPEPTIDASE_2"/>
    <property type="match status" value="1"/>
</dbReference>
<dbReference type="GO" id="GO:0006508">
    <property type="term" value="P:proteolysis"/>
    <property type="evidence" value="ECO:0007669"/>
    <property type="project" value="InterPro"/>
</dbReference>
<dbReference type="InterPro" id="IPR032466">
    <property type="entry name" value="Metal_Hydrolase"/>
</dbReference>
<dbReference type="PANTHER" id="PTHR10443">
    <property type="entry name" value="MICROSOMAL DIPEPTIDASE"/>
    <property type="match status" value="1"/>
</dbReference>
<proteinExistence type="predicted"/>
<evidence type="ECO:0000313" key="2">
    <source>
        <dbReference type="Proteomes" id="UP000249688"/>
    </source>
</evidence>
<dbReference type="RefSeq" id="WP_111397375.1">
    <property type="nucleotide sequence ID" value="NZ_QKYU01000006.1"/>
</dbReference>
<dbReference type="Pfam" id="PF01244">
    <property type="entry name" value="Peptidase_M19"/>
    <property type="match status" value="1"/>
</dbReference>
<evidence type="ECO:0000313" key="1">
    <source>
        <dbReference type="EMBL" id="PZW48014.1"/>
    </source>
</evidence>
<comment type="caution">
    <text evidence="1">The sequence shown here is derived from an EMBL/GenBank/DDBJ whole genome shotgun (WGS) entry which is preliminary data.</text>
</comment>
<dbReference type="Gene3D" id="3.20.20.140">
    <property type="entry name" value="Metal-dependent hydrolases"/>
    <property type="match status" value="1"/>
</dbReference>
<dbReference type="PANTHER" id="PTHR10443:SF12">
    <property type="entry name" value="DIPEPTIDASE"/>
    <property type="match status" value="1"/>
</dbReference>
<protein>
    <submittedName>
        <fullName evidence="1">Membrane dipeptidase</fullName>
    </submittedName>
</protein>
<dbReference type="InterPro" id="IPR008257">
    <property type="entry name" value="Pept_M19"/>
</dbReference>